<evidence type="ECO:0000256" key="1">
    <source>
        <dbReference type="SAM" id="MobiDB-lite"/>
    </source>
</evidence>
<dbReference type="Proteomes" id="UP000774617">
    <property type="component" value="Unassembled WGS sequence"/>
</dbReference>
<keyword evidence="3" id="KW-1185">Reference proteome</keyword>
<feature type="region of interest" description="Disordered" evidence="1">
    <location>
        <begin position="1"/>
        <end position="23"/>
    </location>
</feature>
<dbReference type="Pfam" id="PF17316">
    <property type="entry name" value="Perilipin_2"/>
    <property type="match status" value="1"/>
</dbReference>
<proteinExistence type="predicted"/>
<comment type="caution">
    <text evidence="2">The sequence shown here is derived from an EMBL/GenBank/DDBJ whole genome shotgun (WGS) entry which is preliminary data.</text>
</comment>
<gene>
    <name evidence="2" type="ORF">B0J12DRAFT_559727</name>
</gene>
<evidence type="ECO:0000313" key="2">
    <source>
        <dbReference type="EMBL" id="KAH7064703.1"/>
    </source>
</evidence>
<organism evidence="2 3">
    <name type="scientific">Macrophomina phaseolina</name>
    <dbReference type="NCBI Taxonomy" id="35725"/>
    <lineage>
        <taxon>Eukaryota</taxon>
        <taxon>Fungi</taxon>
        <taxon>Dikarya</taxon>
        <taxon>Ascomycota</taxon>
        <taxon>Pezizomycotina</taxon>
        <taxon>Dothideomycetes</taxon>
        <taxon>Dothideomycetes incertae sedis</taxon>
        <taxon>Botryosphaeriales</taxon>
        <taxon>Botryosphaeriaceae</taxon>
        <taxon>Macrophomina</taxon>
    </lineage>
</organism>
<sequence>MPHAETNAKMGEPLTNGEKPSSHFVSHLSSYPVVSDLISTYKSNPYGQKSLDLSNAAYDRFGKPIVPYLSKPYGYVAPYVQRADNLADNGLSEVEKRFPIVKENTSTIKGKVVDVAYFPLRVAGQGRDYLFSTYNDEYQKTGGNGLITTAKAVISTELKITADVLQLIADYLGPKKEEAKKYVQEKANN</sequence>
<reference evidence="2 3" key="1">
    <citation type="journal article" date="2021" name="Nat. Commun.">
        <title>Genetic determinants of endophytism in the Arabidopsis root mycobiome.</title>
        <authorList>
            <person name="Mesny F."/>
            <person name="Miyauchi S."/>
            <person name="Thiergart T."/>
            <person name="Pickel B."/>
            <person name="Atanasova L."/>
            <person name="Karlsson M."/>
            <person name="Huettel B."/>
            <person name="Barry K.W."/>
            <person name="Haridas S."/>
            <person name="Chen C."/>
            <person name="Bauer D."/>
            <person name="Andreopoulos W."/>
            <person name="Pangilinan J."/>
            <person name="LaButti K."/>
            <person name="Riley R."/>
            <person name="Lipzen A."/>
            <person name="Clum A."/>
            <person name="Drula E."/>
            <person name="Henrissat B."/>
            <person name="Kohler A."/>
            <person name="Grigoriev I.V."/>
            <person name="Martin F.M."/>
            <person name="Hacquard S."/>
        </authorList>
    </citation>
    <scope>NUCLEOTIDE SEQUENCE [LARGE SCALE GENOMIC DNA]</scope>
    <source>
        <strain evidence="2 3">MPI-SDFR-AT-0080</strain>
    </source>
</reference>
<name>A0ABQ8GTV7_9PEZI</name>
<dbReference type="EMBL" id="JAGTJR010000001">
    <property type="protein sequence ID" value="KAH7064703.1"/>
    <property type="molecule type" value="Genomic_DNA"/>
</dbReference>
<accession>A0ABQ8GTV7</accession>
<protein>
    <submittedName>
        <fullName evidence="2">Pathogenesis associated protein Cap20</fullName>
    </submittedName>
</protein>
<evidence type="ECO:0000313" key="3">
    <source>
        <dbReference type="Proteomes" id="UP000774617"/>
    </source>
</evidence>